<dbReference type="AlphaFoldDB" id="A0A4Y2JB81"/>
<organism evidence="1 2">
    <name type="scientific">Araneus ventricosus</name>
    <name type="common">Orbweaver spider</name>
    <name type="synonym">Epeira ventricosa</name>
    <dbReference type="NCBI Taxonomy" id="182803"/>
    <lineage>
        <taxon>Eukaryota</taxon>
        <taxon>Metazoa</taxon>
        <taxon>Ecdysozoa</taxon>
        <taxon>Arthropoda</taxon>
        <taxon>Chelicerata</taxon>
        <taxon>Arachnida</taxon>
        <taxon>Araneae</taxon>
        <taxon>Araneomorphae</taxon>
        <taxon>Entelegynae</taxon>
        <taxon>Araneoidea</taxon>
        <taxon>Araneidae</taxon>
        <taxon>Araneus</taxon>
    </lineage>
</organism>
<accession>A0A4Y2JB81</accession>
<proteinExistence type="predicted"/>
<protein>
    <submittedName>
        <fullName evidence="1">Uncharacterized protein</fullName>
    </submittedName>
</protein>
<keyword evidence="2" id="KW-1185">Reference proteome</keyword>
<reference evidence="1 2" key="1">
    <citation type="journal article" date="2019" name="Sci. Rep.">
        <title>Orb-weaving spider Araneus ventricosus genome elucidates the spidroin gene catalogue.</title>
        <authorList>
            <person name="Kono N."/>
            <person name="Nakamura H."/>
            <person name="Ohtoshi R."/>
            <person name="Moran D.A.P."/>
            <person name="Shinohara A."/>
            <person name="Yoshida Y."/>
            <person name="Fujiwara M."/>
            <person name="Mori M."/>
            <person name="Tomita M."/>
            <person name="Arakawa K."/>
        </authorList>
    </citation>
    <scope>NUCLEOTIDE SEQUENCE [LARGE SCALE GENOMIC DNA]</scope>
</reference>
<dbReference type="Proteomes" id="UP000499080">
    <property type="component" value="Unassembled WGS sequence"/>
</dbReference>
<sequence length="95" mass="10699">MERIIGLPAVLISEAISESHLPSKEANRLRPAFVHVKATFLDHLARYPPDDFHNTGVVEGSEFSLECLMVRDIDEKLEKLFAMMAKMECGNANKK</sequence>
<name>A0A4Y2JB81_ARAVE</name>
<comment type="caution">
    <text evidence="1">The sequence shown here is derived from an EMBL/GenBank/DDBJ whole genome shotgun (WGS) entry which is preliminary data.</text>
</comment>
<dbReference type="EMBL" id="BGPR01003316">
    <property type="protein sequence ID" value="GBM86476.1"/>
    <property type="molecule type" value="Genomic_DNA"/>
</dbReference>
<gene>
    <name evidence="1" type="ORF">AVEN_109744_1</name>
</gene>
<evidence type="ECO:0000313" key="2">
    <source>
        <dbReference type="Proteomes" id="UP000499080"/>
    </source>
</evidence>
<evidence type="ECO:0000313" key="1">
    <source>
        <dbReference type="EMBL" id="GBM86476.1"/>
    </source>
</evidence>